<evidence type="ECO:0000256" key="6">
    <source>
        <dbReference type="ARBA" id="ARBA00023157"/>
    </source>
</evidence>
<gene>
    <name evidence="12" type="ORF">HS088_TW15G00065</name>
</gene>
<name>A0A7J7CKH4_TRIWF</name>
<evidence type="ECO:0000256" key="5">
    <source>
        <dbReference type="ARBA" id="ARBA00022729"/>
    </source>
</evidence>
<evidence type="ECO:0000256" key="9">
    <source>
        <dbReference type="SAM" id="MobiDB-lite"/>
    </source>
</evidence>
<dbReference type="SMART" id="SM00499">
    <property type="entry name" value="AAI"/>
    <property type="match status" value="1"/>
</dbReference>
<feature type="compositionally biased region" description="Pro residues" evidence="9">
    <location>
        <begin position="139"/>
        <end position="160"/>
    </location>
</feature>
<evidence type="ECO:0000256" key="7">
    <source>
        <dbReference type="ARBA" id="ARBA00023180"/>
    </source>
</evidence>
<keyword evidence="8" id="KW-0449">Lipoprotein</keyword>
<evidence type="ECO:0000256" key="1">
    <source>
        <dbReference type="ARBA" id="ARBA00004609"/>
    </source>
</evidence>
<keyword evidence="6" id="KW-1015">Disulfide bond</keyword>
<dbReference type="Gene3D" id="1.10.110.10">
    <property type="entry name" value="Plant lipid-transfer and hydrophobic proteins"/>
    <property type="match status" value="1"/>
</dbReference>
<keyword evidence="5 10" id="KW-0732">Signal</keyword>
<keyword evidence="3" id="KW-1003">Cell membrane</keyword>
<organism evidence="12 13">
    <name type="scientific">Tripterygium wilfordii</name>
    <name type="common">Thunder God vine</name>
    <dbReference type="NCBI Taxonomy" id="458696"/>
    <lineage>
        <taxon>Eukaryota</taxon>
        <taxon>Viridiplantae</taxon>
        <taxon>Streptophyta</taxon>
        <taxon>Embryophyta</taxon>
        <taxon>Tracheophyta</taxon>
        <taxon>Spermatophyta</taxon>
        <taxon>Magnoliopsida</taxon>
        <taxon>eudicotyledons</taxon>
        <taxon>Gunneridae</taxon>
        <taxon>Pentapetalae</taxon>
        <taxon>rosids</taxon>
        <taxon>fabids</taxon>
        <taxon>Celastrales</taxon>
        <taxon>Celastraceae</taxon>
        <taxon>Tripterygium</taxon>
    </lineage>
</organism>
<evidence type="ECO:0000256" key="8">
    <source>
        <dbReference type="ARBA" id="ARBA00023288"/>
    </source>
</evidence>
<feature type="signal peptide" evidence="10">
    <location>
        <begin position="1"/>
        <end position="23"/>
    </location>
</feature>
<dbReference type="Pfam" id="PF14368">
    <property type="entry name" value="LTP_2"/>
    <property type="match status" value="1"/>
</dbReference>
<feature type="compositionally biased region" description="Low complexity" evidence="9">
    <location>
        <begin position="161"/>
        <end position="178"/>
    </location>
</feature>
<feature type="chain" id="PRO_5029640229" evidence="10">
    <location>
        <begin position="24"/>
        <end position="206"/>
    </location>
</feature>
<accession>A0A7J7CKH4</accession>
<reference evidence="12 13" key="1">
    <citation type="journal article" date="2020" name="Nat. Commun.">
        <title>Genome of Tripterygium wilfordii and identification of cytochrome P450 involved in triptolide biosynthesis.</title>
        <authorList>
            <person name="Tu L."/>
            <person name="Su P."/>
            <person name="Zhang Z."/>
            <person name="Gao L."/>
            <person name="Wang J."/>
            <person name="Hu T."/>
            <person name="Zhou J."/>
            <person name="Zhang Y."/>
            <person name="Zhao Y."/>
            <person name="Liu Y."/>
            <person name="Song Y."/>
            <person name="Tong Y."/>
            <person name="Lu Y."/>
            <person name="Yang J."/>
            <person name="Xu C."/>
            <person name="Jia M."/>
            <person name="Peters R.J."/>
            <person name="Huang L."/>
            <person name="Gao W."/>
        </authorList>
    </citation>
    <scope>NUCLEOTIDE SEQUENCE [LARGE SCALE GENOMIC DNA]</scope>
    <source>
        <strain evidence="13">cv. XIE 37</strain>
        <tissue evidence="12">Leaf</tissue>
    </source>
</reference>
<protein>
    <submittedName>
        <fullName evidence="12">Protein YLS3</fullName>
    </submittedName>
</protein>
<dbReference type="Proteomes" id="UP000593562">
    <property type="component" value="Unassembled WGS sequence"/>
</dbReference>
<feature type="domain" description="Bifunctional inhibitor/plant lipid transfer protein/seed storage helical" evidence="11">
    <location>
        <begin position="53"/>
        <end position="125"/>
    </location>
</feature>
<comment type="similarity">
    <text evidence="2">Belongs to the plant LTP family.</text>
</comment>
<dbReference type="GO" id="GO:0098552">
    <property type="term" value="C:side of membrane"/>
    <property type="evidence" value="ECO:0007669"/>
    <property type="project" value="UniProtKB-KW"/>
</dbReference>
<dbReference type="EMBL" id="JAAARO010000015">
    <property type="protein sequence ID" value="KAF5734573.1"/>
    <property type="molecule type" value="Genomic_DNA"/>
</dbReference>
<dbReference type="CDD" id="cd00010">
    <property type="entry name" value="AAI_LTSS"/>
    <property type="match status" value="1"/>
</dbReference>
<dbReference type="InterPro" id="IPR036312">
    <property type="entry name" value="Bifun_inhib/LTP/seed_sf"/>
</dbReference>
<dbReference type="GO" id="GO:0005886">
    <property type="term" value="C:plasma membrane"/>
    <property type="evidence" value="ECO:0007669"/>
    <property type="project" value="UniProtKB-SubCell"/>
</dbReference>
<sequence>MGFAMLLVALSMFFSMGANLCYGDFSQTLGESMNQAYLVQDSNGSPPSDSMPCIKKLMPCEPYLGKPTTPPASCCVPLKEMVKDEKQCLCDVFNNAAFLKSLNITQEIALQLPKACGAPVDISVCKKGASSPPSGSPAVPSPPSSSPAVPSPPSGSPAPPKSSDNSSSSSSSSSSPKAASAGYAISRNIWGHVYMVLFAALIFSAL</sequence>
<dbReference type="AlphaFoldDB" id="A0A7J7CKH4"/>
<dbReference type="PANTHER" id="PTHR33044">
    <property type="entry name" value="BIFUNCTIONAL INHIBITOR/LIPID-TRANSFER PROTEIN/SEED STORAGE 2S ALBUMIN SUPERFAMILY PROTEIN-RELATED"/>
    <property type="match status" value="1"/>
</dbReference>
<feature type="region of interest" description="Disordered" evidence="9">
    <location>
        <begin position="131"/>
        <end position="178"/>
    </location>
</feature>
<keyword evidence="4" id="KW-0472">Membrane</keyword>
<keyword evidence="7" id="KW-0325">Glycoprotein</keyword>
<keyword evidence="4" id="KW-0336">GPI-anchor</keyword>
<dbReference type="InParanoid" id="A0A7J7CKH4"/>
<comment type="subcellular location">
    <subcellularLocation>
        <location evidence="1">Cell membrane</location>
        <topology evidence="1">Lipid-anchor</topology>
        <topology evidence="1">GPI-anchor</topology>
    </subcellularLocation>
</comment>
<evidence type="ECO:0000313" key="13">
    <source>
        <dbReference type="Proteomes" id="UP000593562"/>
    </source>
</evidence>
<comment type="caution">
    <text evidence="12">The sequence shown here is derived from an EMBL/GenBank/DDBJ whole genome shotgun (WGS) entry which is preliminary data.</text>
</comment>
<dbReference type="InterPro" id="IPR043325">
    <property type="entry name" value="LTSS"/>
</dbReference>
<evidence type="ECO:0000259" key="11">
    <source>
        <dbReference type="SMART" id="SM00499"/>
    </source>
</evidence>
<dbReference type="InterPro" id="IPR016140">
    <property type="entry name" value="Bifunc_inhib/LTP/seed_store"/>
</dbReference>
<proteinExistence type="inferred from homology"/>
<evidence type="ECO:0000256" key="10">
    <source>
        <dbReference type="SAM" id="SignalP"/>
    </source>
</evidence>
<evidence type="ECO:0000313" key="12">
    <source>
        <dbReference type="EMBL" id="KAF5734573.1"/>
    </source>
</evidence>
<keyword evidence="13" id="KW-1185">Reference proteome</keyword>
<dbReference type="SUPFAM" id="SSF47699">
    <property type="entry name" value="Bifunctional inhibitor/lipid-transfer protein/seed storage 2S albumin"/>
    <property type="match status" value="1"/>
</dbReference>
<evidence type="ECO:0000256" key="2">
    <source>
        <dbReference type="ARBA" id="ARBA00009748"/>
    </source>
</evidence>
<evidence type="ECO:0000256" key="3">
    <source>
        <dbReference type="ARBA" id="ARBA00022475"/>
    </source>
</evidence>
<evidence type="ECO:0000256" key="4">
    <source>
        <dbReference type="ARBA" id="ARBA00022622"/>
    </source>
</evidence>